<evidence type="ECO:0000313" key="2">
    <source>
        <dbReference type="Proteomes" id="UP000649617"/>
    </source>
</evidence>
<accession>A0A812SCS5</accession>
<keyword evidence="2" id="KW-1185">Reference proteome</keyword>
<evidence type="ECO:0000313" key="1">
    <source>
        <dbReference type="EMBL" id="CAE7468881.1"/>
    </source>
</evidence>
<protein>
    <recommendedName>
        <fullName evidence="3">PDZ domain-containing protein</fullName>
    </recommendedName>
</protein>
<proteinExistence type="predicted"/>
<comment type="caution">
    <text evidence="1">The sequence shown here is derived from an EMBL/GenBank/DDBJ whole genome shotgun (WGS) entry which is preliminary data.</text>
</comment>
<dbReference type="AlphaFoldDB" id="A0A812SCS5"/>
<gene>
    <name evidence="1" type="ORF">SPIL2461_LOCUS11834</name>
</gene>
<name>A0A812SCS5_SYMPI</name>
<sequence length="128" mass="13501">MQAFFMGKRVDWQPGLGVASKAVEVGGELPLGIRFERQDGAFVITEIISGGSASVGELDVQVGNIIHAVSCSVGGKKQITTAFEVDTIDQMSQAICSNDDERVLMLVEKPDEGAAGAVSFLTDVATRL</sequence>
<evidence type="ECO:0008006" key="3">
    <source>
        <dbReference type="Google" id="ProtNLM"/>
    </source>
</evidence>
<organism evidence="1 2">
    <name type="scientific">Symbiodinium pilosum</name>
    <name type="common">Dinoflagellate</name>
    <dbReference type="NCBI Taxonomy" id="2952"/>
    <lineage>
        <taxon>Eukaryota</taxon>
        <taxon>Sar</taxon>
        <taxon>Alveolata</taxon>
        <taxon>Dinophyceae</taxon>
        <taxon>Suessiales</taxon>
        <taxon>Symbiodiniaceae</taxon>
        <taxon>Symbiodinium</taxon>
    </lineage>
</organism>
<dbReference type="Proteomes" id="UP000649617">
    <property type="component" value="Unassembled WGS sequence"/>
</dbReference>
<dbReference type="OrthoDB" id="438117at2759"/>
<dbReference type="EMBL" id="CAJNIZ010023403">
    <property type="protein sequence ID" value="CAE7468881.1"/>
    <property type="molecule type" value="Genomic_DNA"/>
</dbReference>
<reference evidence="1" key="1">
    <citation type="submission" date="2021-02" db="EMBL/GenBank/DDBJ databases">
        <authorList>
            <person name="Dougan E. K."/>
            <person name="Rhodes N."/>
            <person name="Thang M."/>
            <person name="Chan C."/>
        </authorList>
    </citation>
    <scope>NUCLEOTIDE SEQUENCE</scope>
</reference>